<name>F2B9B4_9NEIS</name>
<dbReference type="EMBL" id="AFAY01000006">
    <property type="protein sequence ID" value="EGF11876.1"/>
    <property type="molecule type" value="Genomic_DNA"/>
</dbReference>
<protein>
    <submittedName>
        <fullName evidence="10">M16 family peptidase</fullName>
        <ecNumber evidence="10">3.4.24.-</ecNumber>
    </submittedName>
</protein>
<gene>
    <name evidence="10" type="ORF">HMPREF9123_0317</name>
</gene>
<feature type="region of interest" description="Disordered" evidence="6">
    <location>
        <begin position="434"/>
        <end position="464"/>
    </location>
</feature>
<dbReference type="Gene3D" id="3.30.830.10">
    <property type="entry name" value="Metalloenzyme, LuxS/M16 peptidase-like"/>
    <property type="match status" value="2"/>
</dbReference>
<evidence type="ECO:0000313" key="10">
    <source>
        <dbReference type="EMBL" id="EGF11876.1"/>
    </source>
</evidence>
<dbReference type="EC" id="3.4.24.-" evidence="10"/>
<evidence type="ECO:0000256" key="3">
    <source>
        <dbReference type="ARBA" id="ARBA00022801"/>
    </source>
</evidence>
<dbReference type="Pfam" id="PF00675">
    <property type="entry name" value="Peptidase_M16"/>
    <property type="match status" value="1"/>
</dbReference>
<evidence type="ECO:0000256" key="4">
    <source>
        <dbReference type="ARBA" id="ARBA00022833"/>
    </source>
</evidence>
<dbReference type="Proteomes" id="UP000004105">
    <property type="component" value="Unassembled WGS sequence"/>
</dbReference>
<keyword evidence="4" id="KW-0862">Zinc</keyword>
<sequence>MSRYLLLLLAAAAPALWAQTLLSTLPNGMKVLVEEDNRAPVVSVRLWYRVGSVDEHPGKTGLSHALEHMMFKGTKAVPAGQFSRRIAALGGSDNAYTNRTDTVYTTDIASRHLDEVLRMEADRMGGLNFSDRDFANEMDVIREERRMRTDDSPSGKMWETLNMKMWRKPFNQAPVIGYMADLHTLKADDLRAWYRQWYAPNNAMLVIAGDVDAQKTIKTAQRIFGGIPARDLPPRNDEAESPAAAAPVSAEVAAATAQPLVSINWRVPKAEKIGDETPYALDMLSLVLAGTDSARYDKKLQRGDAVALAVSAGYNDYGRKNALFSVTAMPNGGITPAALKARLMGEIRDIAVKGVTQQELDLVRVPVETARIFAKDSVRNRADTLGALEQNGFGWQSEDETLRRLLAVTPAQVQAAARLLLAAPAAEITVLPQQNAAQPQKGRLKTARPAQNAAHFERNKAEKP</sequence>
<dbReference type="Pfam" id="PF05193">
    <property type="entry name" value="Peptidase_M16_C"/>
    <property type="match status" value="1"/>
</dbReference>
<keyword evidence="5" id="KW-0482">Metalloprotease</keyword>
<dbReference type="STRING" id="267212.GCA_001063965_01236"/>
<keyword evidence="11" id="KW-1185">Reference proteome</keyword>
<dbReference type="RefSeq" id="WP_007341330.1">
    <property type="nucleotide sequence ID" value="NZ_GL878494.1"/>
</dbReference>
<dbReference type="MEROPS" id="M16.019"/>
<evidence type="ECO:0000313" key="11">
    <source>
        <dbReference type="Proteomes" id="UP000004105"/>
    </source>
</evidence>
<keyword evidence="3 10" id="KW-0378">Hydrolase</keyword>
<feature type="signal peptide" evidence="7">
    <location>
        <begin position="1"/>
        <end position="18"/>
    </location>
</feature>
<dbReference type="GO" id="GO:0046872">
    <property type="term" value="F:metal ion binding"/>
    <property type="evidence" value="ECO:0007669"/>
    <property type="project" value="InterPro"/>
</dbReference>
<evidence type="ECO:0000256" key="5">
    <source>
        <dbReference type="ARBA" id="ARBA00023049"/>
    </source>
</evidence>
<evidence type="ECO:0000256" key="6">
    <source>
        <dbReference type="SAM" id="MobiDB-lite"/>
    </source>
</evidence>
<dbReference type="AlphaFoldDB" id="F2B9B4"/>
<dbReference type="PANTHER" id="PTHR43690">
    <property type="entry name" value="NARDILYSIN"/>
    <property type="match status" value="1"/>
</dbReference>
<feature type="domain" description="Peptidase M16 N-terminal" evidence="8">
    <location>
        <begin position="30"/>
        <end position="168"/>
    </location>
</feature>
<dbReference type="InterPro" id="IPR011765">
    <property type="entry name" value="Pept_M16_N"/>
</dbReference>
<feature type="chain" id="PRO_5003279398" evidence="7">
    <location>
        <begin position="19"/>
        <end position="464"/>
    </location>
</feature>
<dbReference type="GO" id="GO:0008237">
    <property type="term" value="F:metallopeptidase activity"/>
    <property type="evidence" value="ECO:0007669"/>
    <property type="project" value="UniProtKB-KW"/>
</dbReference>
<evidence type="ECO:0000256" key="1">
    <source>
        <dbReference type="ARBA" id="ARBA00007261"/>
    </source>
</evidence>
<keyword evidence="7" id="KW-0732">Signal</keyword>
<organism evidence="10 11">
    <name type="scientific">Neisseria bacilliformis ATCC BAA-1200</name>
    <dbReference type="NCBI Taxonomy" id="888742"/>
    <lineage>
        <taxon>Bacteria</taxon>
        <taxon>Pseudomonadati</taxon>
        <taxon>Pseudomonadota</taxon>
        <taxon>Betaproteobacteria</taxon>
        <taxon>Neisseriales</taxon>
        <taxon>Neisseriaceae</taxon>
        <taxon>Neisseria</taxon>
    </lineage>
</organism>
<dbReference type="InterPro" id="IPR050626">
    <property type="entry name" value="Peptidase_M16"/>
</dbReference>
<dbReference type="InterPro" id="IPR007863">
    <property type="entry name" value="Peptidase_M16_C"/>
</dbReference>
<evidence type="ECO:0000259" key="9">
    <source>
        <dbReference type="Pfam" id="PF05193"/>
    </source>
</evidence>
<feature type="compositionally biased region" description="Basic and acidic residues" evidence="6">
    <location>
        <begin position="455"/>
        <end position="464"/>
    </location>
</feature>
<reference evidence="10 11" key="1">
    <citation type="submission" date="2011-02" db="EMBL/GenBank/DDBJ databases">
        <authorList>
            <person name="Muzny D."/>
            <person name="Qin X."/>
            <person name="Deng J."/>
            <person name="Jiang H."/>
            <person name="Liu Y."/>
            <person name="Qu J."/>
            <person name="Song X.-Z."/>
            <person name="Zhang L."/>
            <person name="Thornton R."/>
            <person name="Coyle M."/>
            <person name="Francisco L."/>
            <person name="Jackson L."/>
            <person name="Javaid M."/>
            <person name="Korchina V."/>
            <person name="Kovar C."/>
            <person name="Mata R."/>
            <person name="Mathew T."/>
            <person name="Ngo R."/>
            <person name="Nguyen L."/>
            <person name="Nguyen N."/>
            <person name="Okwuonu G."/>
            <person name="Ongeri F."/>
            <person name="Pham C."/>
            <person name="Simmons D."/>
            <person name="Wilczek-Boney K."/>
            <person name="Hale W."/>
            <person name="Jakkamsetti A."/>
            <person name="Pham P."/>
            <person name="Ruth R."/>
            <person name="San Lucas F."/>
            <person name="Warren J."/>
            <person name="Zhang J."/>
            <person name="Zhao Z."/>
            <person name="Zhou C."/>
            <person name="Zhu D."/>
            <person name="Lee S."/>
            <person name="Bess C."/>
            <person name="Blankenburg K."/>
            <person name="Forbes L."/>
            <person name="Fu Q."/>
            <person name="Gubbala S."/>
            <person name="Hirani K."/>
            <person name="Jayaseelan J.C."/>
            <person name="Lara F."/>
            <person name="Munidasa M."/>
            <person name="Palculict T."/>
            <person name="Patil S."/>
            <person name="Pu L.-L."/>
            <person name="Saada N."/>
            <person name="Tang L."/>
            <person name="Weissenberger G."/>
            <person name="Zhu Y."/>
            <person name="Hemphill L."/>
            <person name="Shang Y."/>
            <person name="Youmans B."/>
            <person name="Ayvaz T."/>
            <person name="Ross M."/>
            <person name="Santibanez J."/>
            <person name="Aqrawi P."/>
            <person name="Gross S."/>
            <person name="Joshi V."/>
            <person name="Fowler G."/>
            <person name="Nazareth L."/>
            <person name="Reid J."/>
            <person name="Worley K."/>
            <person name="Petrosino J."/>
            <person name="Highlander S."/>
            <person name="Gibbs R."/>
        </authorList>
    </citation>
    <scope>NUCLEOTIDE SEQUENCE [LARGE SCALE GENOMIC DNA]</scope>
    <source>
        <strain evidence="10 11">ATCC BAA-1200</strain>
    </source>
</reference>
<feature type="domain" description="Peptidase M16 C-terminal" evidence="9">
    <location>
        <begin position="185"/>
        <end position="363"/>
    </location>
</feature>
<dbReference type="PANTHER" id="PTHR43690:SF17">
    <property type="entry name" value="PROTEIN YHJJ"/>
    <property type="match status" value="1"/>
</dbReference>
<evidence type="ECO:0000256" key="2">
    <source>
        <dbReference type="ARBA" id="ARBA00022670"/>
    </source>
</evidence>
<proteinExistence type="inferred from homology"/>
<dbReference type="InterPro" id="IPR011249">
    <property type="entry name" value="Metalloenz_LuxS/M16"/>
</dbReference>
<comment type="similarity">
    <text evidence="1">Belongs to the peptidase M16 family.</text>
</comment>
<evidence type="ECO:0000259" key="8">
    <source>
        <dbReference type="Pfam" id="PF00675"/>
    </source>
</evidence>
<keyword evidence="2" id="KW-0645">Protease</keyword>
<dbReference type="GO" id="GO:0006508">
    <property type="term" value="P:proteolysis"/>
    <property type="evidence" value="ECO:0007669"/>
    <property type="project" value="UniProtKB-KW"/>
</dbReference>
<accession>F2B9B4</accession>
<dbReference type="HOGENOM" id="CLU_009902_1_0_4"/>
<dbReference type="OrthoDB" id="9811314at2"/>
<comment type="caution">
    <text evidence="10">The sequence shown here is derived from an EMBL/GenBank/DDBJ whole genome shotgun (WGS) entry which is preliminary data.</text>
</comment>
<evidence type="ECO:0000256" key="7">
    <source>
        <dbReference type="SAM" id="SignalP"/>
    </source>
</evidence>
<dbReference type="SUPFAM" id="SSF63411">
    <property type="entry name" value="LuxS/MPP-like metallohydrolase"/>
    <property type="match status" value="2"/>
</dbReference>